<feature type="transmembrane region" description="Helical" evidence="6">
    <location>
        <begin position="12"/>
        <end position="30"/>
    </location>
</feature>
<keyword evidence="5 6" id="KW-0472">Membrane</keyword>
<feature type="transmembrane region" description="Helical" evidence="6">
    <location>
        <begin position="50"/>
        <end position="68"/>
    </location>
</feature>
<organism evidence="7 8">
    <name type="scientific">Ptilonorhynchus violaceus</name>
    <name type="common">Satin bowerbird</name>
    <name type="synonym">Pyrrhocorax violaceus</name>
    <dbReference type="NCBI Taxonomy" id="28724"/>
    <lineage>
        <taxon>Eukaryota</taxon>
        <taxon>Metazoa</taxon>
        <taxon>Chordata</taxon>
        <taxon>Craniata</taxon>
        <taxon>Vertebrata</taxon>
        <taxon>Euteleostomi</taxon>
        <taxon>Archelosauria</taxon>
        <taxon>Archosauria</taxon>
        <taxon>Dinosauria</taxon>
        <taxon>Saurischia</taxon>
        <taxon>Theropoda</taxon>
        <taxon>Coelurosauria</taxon>
        <taxon>Aves</taxon>
        <taxon>Neognathae</taxon>
        <taxon>Neoaves</taxon>
        <taxon>Telluraves</taxon>
        <taxon>Australaves</taxon>
        <taxon>Passeriformes</taxon>
        <taxon>Ptilonorhynchidae</taxon>
        <taxon>Ptilonorhynchus</taxon>
    </lineage>
</organism>
<gene>
    <name evidence="7" type="primary">Tm4sf1_2</name>
    <name evidence="7" type="ORF">PTIVIO_R03231</name>
</gene>
<evidence type="ECO:0000256" key="2">
    <source>
        <dbReference type="ARBA" id="ARBA00006193"/>
    </source>
</evidence>
<dbReference type="EMBL" id="VZRJ01007450">
    <property type="protein sequence ID" value="NWV08925.1"/>
    <property type="molecule type" value="Genomic_DNA"/>
</dbReference>
<dbReference type="PANTHER" id="PTHR14198:SF18">
    <property type="entry name" value="TRANSMEMBRANE 4 L6 FAMILY MEMBER 1"/>
    <property type="match status" value="1"/>
</dbReference>
<dbReference type="PANTHER" id="PTHR14198">
    <property type="entry name" value="TRANSMEMBRANE 4 L6 FAMILY MEMBER 1-RELATED"/>
    <property type="match status" value="1"/>
</dbReference>
<feature type="transmembrane region" description="Helical" evidence="6">
    <location>
        <begin position="153"/>
        <end position="175"/>
    </location>
</feature>
<evidence type="ECO:0000256" key="5">
    <source>
        <dbReference type="ARBA" id="ARBA00023136"/>
    </source>
</evidence>
<evidence type="ECO:0000256" key="1">
    <source>
        <dbReference type="ARBA" id="ARBA00004141"/>
    </source>
</evidence>
<comment type="caution">
    <text evidence="7">The sequence shown here is derived from an EMBL/GenBank/DDBJ whole genome shotgun (WGS) entry which is preliminary data.</text>
</comment>
<dbReference type="InterPro" id="IPR008661">
    <property type="entry name" value="L6_membrane"/>
</dbReference>
<evidence type="ECO:0000313" key="8">
    <source>
        <dbReference type="Proteomes" id="UP000584880"/>
    </source>
</evidence>
<keyword evidence="3 6" id="KW-0812">Transmembrane</keyword>
<evidence type="ECO:0000256" key="4">
    <source>
        <dbReference type="ARBA" id="ARBA00022989"/>
    </source>
</evidence>
<comment type="subcellular location">
    <subcellularLocation>
        <location evidence="1">Membrane</location>
        <topology evidence="1">Multi-pass membrane protein</topology>
    </subcellularLocation>
</comment>
<feature type="non-terminal residue" evidence="7">
    <location>
        <position position="192"/>
    </location>
</feature>
<dbReference type="GO" id="GO:0016020">
    <property type="term" value="C:membrane"/>
    <property type="evidence" value="ECO:0007669"/>
    <property type="project" value="UniProtKB-SubCell"/>
</dbReference>
<feature type="non-terminal residue" evidence="7">
    <location>
        <position position="1"/>
    </location>
</feature>
<proteinExistence type="inferred from homology"/>
<sequence length="192" mass="20916">MRFTPSARSSGSSLLVLALLSIVINILLFFPNGETRFASEHRLNKYVEALPGIVGGGLLVLIPAAAFLRLHDDSCGSFGREGCGKSRPMLSLILAAFVGLLGAGYCITASAVGLAQEPYCFTQDRNQAYPFPDFSGRYSFECQEPQNVLQWNLILFSTLTFLGGIEFVICLVQLINYTLGGQHGLCRNQEEV</sequence>
<accession>A0A7K6C4C9</accession>
<dbReference type="AlphaFoldDB" id="A0A7K6C4C9"/>
<evidence type="ECO:0000313" key="7">
    <source>
        <dbReference type="EMBL" id="NWV08925.1"/>
    </source>
</evidence>
<dbReference type="Pfam" id="PF05805">
    <property type="entry name" value="L6_membrane"/>
    <property type="match status" value="1"/>
</dbReference>
<keyword evidence="4 6" id="KW-1133">Transmembrane helix</keyword>
<dbReference type="Proteomes" id="UP000584880">
    <property type="component" value="Unassembled WGS sequence"/>
</dbReference>
<name>A0A7K6C4C9_PTIVI</name>
<reference evidence="7 8" key="1">
    <citation type="submission" date="2019-09" db="EMBL/GenBank/DDBJ databases">
        <title>Bird 10,000 Genomes (B10K) Project - Family phase.</title>
        <authorList>
            <person name="Zhang G."/>
        </authorList>
    </citation>
    <scope>NUCLEOTIDE SEQUENCE [LARGE SCALE GENOMIC DNA]</scope>
    <source>
        <strain evidence="7">B10K-DU-012-10</strain>
        <tissue evidence="7">Blood</tissue>
    </source>
</reference>
<keyword evidence="8" id="KW-1185">Reference proteome</keyword>
<evidence type="ECO:0000256" key="3">
    <source>
        <dbReference type="ARBA" id="ARBA00022692"/>
    </source>
</evidence>
<protein>
    <submittedName>
        <fullName evidence="7">T4S1 protein</fullName>
    </submittedName>
</protein>
<feature type="transmembrane region" description="Helical" evidence="6">
    <location>
        <begin position="89"/>
        <end position="115"/>
    </location>
</feature>
<evidence type="ECO:0000256" key="6">
    <source>
        <dbReference type="SAM" id="Phobius"/>
    </source>
</evidence>
<comment type="similarity">
    <text evidence="2">Belongs to the L6 tetraspanin family.</text>
</comment>